<gene>
    <name evidence="3" type="ORF">FHS76_004529</name>
</gene>
<keyword evidence="3" id="KW-0223">Dioxygenase</keyword>
<dbReference type="SUPFAM" id="SSF51182">
    <property type="entry name" value="RmlC-like cupins"/>
    <property type="match status" value="1"/>
</dbReference>
<keyword evidence="3" id="KW-0560">Oxidoreductase</keyword>
<dbReference type="PANTHER" id="PTHR38599">
    <property type="entry name" value="CUPIN DOMAIN PROTEIN (AFU_ORTHOLOGUE AFUA_3G13620)"/>
    <property type="match status" value="1"/>
</dbReference>
<reference evidence="3 4" key="1">
    <citation type="submission" date="2020-08" db="EMBL/GenBank/DDBJ databases">
        <title>Genomic Encyclopedia of Type Strains, Phase IV (KMG-IV): sequencing the most valuable type-strain genomes for metagenomic binning, comparative biology and taxonomic classification.</title>
        <authorList>
            <person name="Goeker M."/>
        </authorList>
    </citation>
    <scope>NUCLEOTIDE SEQUENCE [LARGE SCALE GENOMIC DNA]</scope>
    <source>
        <strain evidence="3 4">DSM 26944</strain>
    </source>
</reference>
<keyword evidence="4" id="KW-1185">Reference proteome</keyword>
<evidence type="ECO:0000313" key="3">
    <source>
        <dbReference type="EMBL" id="MBB5704606.1"/>
    </source>
</evidence>
<dbReference type="InterPro" id="IPR014710">
    <property type="entry name" value="RmlC-like_jellyroll"/>
</dbReference>
<protein>
    <submittedName>
        <fullName evidence="3">Quercetin dioxygenase-like cupin family protein</fullName>
    </submittedName>
</protein>
<dbReference type="GO" id="GO:0051213">
    <property type="term" value="F:dioxygenase activity"/>
    <property type="evidence" value="ECO:0007669"/>
    <property type="project" value="UniProtKB-KW"/>
</dbReference>
<sequence>MKTISYAAAALAVTLATASAHDVARPVLAYDTKDAKVTLVYEHPLPDVPGKSVKGVLVEYGPGGYSSAHTHAKSALIYATVLEGAIQSAVNGGETKTFTVGQNFTELPGDRHDVSANASKTEPAKLLAVFVVDTDDTVLTTPRKP</sequence>
<dbReference type="EMBL" id="JACIJG010000039">
    <property type="protein sequence ID" value="MBB5704606.1"/>
    <property type="molecule type" value="Genomic_DNA"/>
</dbReference>
<keyword evidence="1" id="KW-0732">Signal</keyword>
<dbReference type="InterPro" id="IPR011051">
    <property type="entry name" value="RmlC_Cupin_sf"/>
</dbReference>
<dbReference type="CDD" id="cd02234">
    <property type="entry name" value="cupin_BLR7677-like"/>
    <property type="match status" value="1"/>
</dbReference>
<dbReference type="InterPro" id="IPR013096">
    <property type="entry name" value="Cupin_2"/>
</dbReference>
<evidence type="ECO:0000313" key="4">
    <source>
        <dbReference type="Proteomes" id="UP000555546"/>
    </source>
</evidence>
<evidence type="ECO:0000259" key="2">
    <source>
        <dbReference type="Pfam" id="PF07883"/>
    </source>
</evidence>
<comment type="caution">
    <text evidence="3">The sequence shown here is derived from an EMBL/GenBank/DDBJ whole genome shotgun (WGS) entry which is preliminary data.</text>
</comment>
<dbReference type="Proteomes" id="UP000555546">
    <property type="component" value="Unassembled WGS sequence"/>
</dbReference>
<organism evidence="3 4">
    <name type="scientific">Brucella daejeonensis</name>
    <dbReference type="NCBI Taxonomy" id="659015"/>
    <lineage>
        <taxon>Bacteria</taxon>
        <taxon>Pseudomonadati</taxon>
        <taxon>Pseudomonadota</taxon>
        <taxon>Alphaproteobacteria</taxon>
        <taxon>Hyphomicrobiales</taxon>
        <taxon>Brucellaceae</taxon>
        <taxon>Brucella/Ochrobactrum group</taxon>
        <taxon>Brucella</taxon>
    </lineage>
</organism>
<evidence type="ECO:0000256" key="1">
    <source>
        <dbReference type="SAM" id="SignalP"/>
    </source>
</evidence>
<dbReference type="Gene3D" id="2.60.120.10">
    <property type="entry name" value="Jelly Rolls"/>
    <property type="match status" value="1"/>
</dbReference>
<name>A0A7W9B1Q2_9HYPH</name>
<feature type="signal peptide" evidence="1">
    <location>
        <begin position="1"/>
        <end position="20"/>
    </location>
</feature>
<dbReference type="AlphaFoldDB" id="A0A7W9B1Q2"/>
<feature type="domain" description="Cupin type-2" evidence="2">
    <location>
        <begin position="57"/>
        <end position="130"/>
    </location>
</feature>
<dbReference type="Pfam" id="PF07883">
    <property type="entry name" value="Cupin_2"/>
    <property type="match status" value="1"/>
</dbReference>
<dbReference type="PANTHER" id="PTHR38599:SF1">
    <property type="entry name" value="CUPIN DOMAIN PROTEIN (AFU_ORTHOLOGUE AFUA_3G13620)"/>
    <property type="match status" value="1"/>
</dbReference>
<proteinExistence type="predicted"/>
<dbReference type="RefSeq" id="WP_183658426.1">
    <property type="nucleotide sequence ID" value="NZ_JACIJG010000039.1"/>
</dbReference>
<accession>A0A7W9B1Q2</accession>
<feature type="chain" id="PRO_5031415289" evidence="1">
    <location>
        <begin position="21"/>
        <end position="145"/>
    </location>
</feature>